<dbReference type="EMBL" id="CABM01000016">
    <property type="protein sequence ID" value="CBH95981.1"/>
    <property type="molecule type" value="Genomic_DNA"/>
</dbReference>
<evidence type="ECO:0000313" key="2">
    <source>
        <dbReference type="EMBL" id="CBH95981.1"/>
    </source>
</evidence>
<dbReference type="Gene3D" id="3.40.50.1010">
    <property type="entry name" value="5'-nuclease"/>
    <property type="match status" value="1"/>
</dbReference>
<protein>
    <recommendedName>
        <fullName evidence="1">PIN domain-containing protein</fullName>
    </recommendedName>
</protein>
<dbReference type="Pfam" id="PF01850">
    <property type="entry name" value="PIN"/>
    <property type="match status" value="1"/>
</dbReference>
<evidence type="ECO:0000259" key="1">
    <source>
        <dbReference type="Pfam" id="PF01850"/>
    </source>
</evidence>
<proteinExistence type="predicted"/>
<name>E6PM29_9ZZZZ</name>
<gene>
    <name evidence="2" type="ORF">CARN2_0969</name>
</gene>
<feature type="domain" description="PIN" evidence="1">
    <location>
        <begin position="4"/>
        <end position="121"/>
    </location>
</feature>
<comment type="caution">
    <text evidence="2">The sequence shown here is derived from an EMBL/GenBank/DDBJ whole genome shotgun (WGS) entry which is preliminary data.</text>
</comment>
<dbReference type="AlphaFoldDB" id="E6PM29"/>
<dbReference type="PANTHER" id="PTHR36173">
    <property type="entry name" value="RIBONUCLEASE VAPC16-RELATED"/>
    <property type="match status" value="1"/>
</dbReference>
<dbReference type="InterPro" id="IPR041705">
    <property type="entry name" value="PIN_Sll0205"/>
</dbReference>
<reference evidence="2" key="1">
    <citation type="submission" date="2009-10" db="EMBL/GenBank/DDBJ databases">
        <title>Diversity of trophic interactions inside an arsenic-rich microbial ecosystem.</title>
        <authorList>
            <person name="Bertin P.N."/>
            <person name="Heinrich-Salmeron A."/>
            <person name="Pelletier E."/>
            <person name="Goulhen-Chollet F."/>
            <person name="Arsene-Ploetze F."/>
            <person name="Gallien S."/>
            <person name="Calteau A."/>
            <person name="Vallenet D."/>
            <person name="Casiot C."/>
            <person name="Chane-Woon-Ming B."/>
            <person name="Giloteaux L."/>
            <person name="Barakat M."/>
            <person name="Bonnefoy V."/>
            <person name="Bruneel O."/>
            <person name="Chandler M."/>
            <person name="Cleiss J."/>
            <person name="Duran R."/>
            <person name="Elbaz-Poulichet F."/>
            <person name="Fonknechten N."/>
            <person name="Lauga B."/>
            <person name="Mornico D."/>
            <person name="Ortet P."/>
            <person name="Schaeffer C."/>
            <person name="Siguier P."/>
            <person name="Alexander Thil Smith A."/>
            <person name="Van Dorsselaer A."/>
            <person name="Weissenbach J."/>
            <person name="Medigue C."/>
            <person name="Le Paslier D."/>
        </authorList>
    </citation>
    <scope>NUCLEOTIDE SEQUENCE</scope>
</reference>
<sequence>MRLLLDTHIFLWAVLEPERLRPHLRSLLEDSGNALLVSAASAFEIATKHRLGKLSGAAVLLDQYALTLRELSASELPITTAHALKAGRWNTPHRDPFDRLLAAQASVEQLPLVSVDALMAEFGIEIVA</sequence>
<dbReference type="SUPFAM" id="SSF88723">
    <property type="entry name" value="PIN domain-like"/>
    <property type="match status" value="1"/>
</dbReference>
<dbReference type="CDD" id="cd09872">
    <property type="entry name" value="PIN_Sll0205-like"/>
    <property type="match status" value="1"/>
</dbReference>
<dbReference type="InterPro" id="IPR029060">
    <property type="entry name" value="PIN-like_dom_sf"/>
</dbReference>
<organism evidence="2">
    <name type="scientific">mine drainage metagenome</name>
    <dbReference type="NCBI Taxonomy" id="410659"/>
    <lineage>
        <taxon>unclassified sequences</taxon>
        <taxon>metagenomes</taxon>
        <taxon>ecological metagenomes</taxon>
    </lineage>
</organism>
<dbReference type="InterPro" id="IPR002716">
    <property type="entry name" value="PIN_dom"/>
</dbReference>
<dbReference type="PANTHER" id="PTHR36173:SF2">
    <property type="entry name" value="RIBONUCLEASE VAPC16"/>
    <property type="match status" value="1"/>
</dbReference>
<dbReference type="InterPro" id="IPR052919">
    <property type="entry name" value="TA_system_RNase"/>
</dbReference>
<accession>E6PM29</accession>